<dbReference type="InterPro" id="IPR048376">
    <property type="entry name" value="YqiJ_N"/>
</dbReference>
<keyword evidence="1" id="KW-0812">Transmembrane</keyword>
<evidence type="ECO:0000313" key="4">
    <source>
        <dbReference type="EMBL" id="TRB04298.1"/>
    </source>
</evidence>
<name>A0A546XU79_AGRTU</name>
<feature type="transmembrane region" description="Helical" evidence="1">
    <location>
        <begin position="96"/>
        <end position="115"/>
    </location>
</feature>
<keyword evidence="1" id="KW-0472">Membrane</keyword>
<gene>
    <name evidence="4" type="ORF">EXN61_19250</name>
</gene>
<evidence type="ECO:0000256" key="1">
    <source>
        <dbReference type="SAM" id="Phobius"/>
    </source>
</evidence>
<protein>
    <submittedName>
        <fullName evidence="4">DUF1449 family protein</fullName>
    </submittedName>
</protein>
<dbReference type="Pfam" id="PF07290">
    <property type="entry name" value="YqiJ_OB"/>
    <property type="match status" value="1"/>
</dbReference>
<dbReference type="InterPro" id="IPR010840">
    <property type="entry name" value="YqiJ_OB"/>
</dbReference>
<feature type="transmembrane region" description="Helical" evidence="1">
    <location>
        <begin position="12"/>
        <end position="40"/>
    </location>
</feature>
<feature type="domain" description="Inner membrane protein YqiJ OB-fold" evidence="2">
    <location>
        <begin position="142"/>
        <end position="203"/>
    </location>
</feature>
<dbReference type="EMBL" id="SGOE01000006">
    <property type="protein sequence ID" value="TRB04298.1"/>
    <property type="molecule type" value="Genomic_DNA"/>
</dbReference>
<reference evidence="4 5" key="1">
    <citation type="journal article" date="2019" name="Appl. Microbiol. Biotechnol.">
        <title>Differential efficiency of wild type rhizogenic strains for rol gene transformation of plants.</title>
        <authorList>
            <person name="Desmet S."/>
            <person name="De Keyser E."/>
            <person name="Van Vaerenbergh J."/>
            <person name="Baeyen S."/>
            <person name="Van Huylenbroeck J."/>
            <person name="Geelen D."/>
            <person name="Dhooghe E."/>
        </authorList>
    </citation>
    <scope>NUCLEOTIDE SEQUENCE [LARGE SCALE GENOMIC DNA]</scope>
    <source>
        <strain evidence="4 5">MAFF210266</strain>
    </source>
</reference>
<evidence type="ECO:0000259" key="3">
    <source>
        <dbReference type="Pfam" id="PF21001"/>
    </source>
</evidence>
<dbReference type="Proteomes" id="UP000317023">
    <property type="component" value="Unassembled WGS sequence"/>
</dbReference>
<accession>A0A546XU79</accession>
<evidence type="ECO:0000259" key="2">
    <source>
        <dbReference type="Pfam" id="PF07290"/>
    </source>
</evidence>
<organism evidence="4 5">
    <name type="scientific">Agrobacterium tumefaciens</name>
    <dbReference type="NCBI Taxonomy" id="358"/>
    <lineage>
        <taxon>Bacteria</taxon>
        <taxon>Pseudomonadati</taxon>
        <taxon>Pseudomonadota</taxon>
        <taxon>Alphaproteobacteria</taxon>
        <taxon>Hyphomicrobiales</taxon>
        <taxon>Rhizobiaceae</taxon>
        <taxon>Rhizobium/Agrobacterium group</taxon>
        <taxon>Agrobacterium</taxon>
        <taxon>Agrobacterium tumefaciens complex</taxon>
    </lineage>
</organism>
<keyword evidence="1" id="KW-1133">Transmembrane helix</keyword>
<dbReference type="InterPro" id="IPR012340">
    <property type="entry name" value="NA-bd_OB-fold"/>
</dbReference>
<sequence>MEGIVQPGTAPFWIALLTVAGLGIVELVSVLLGVSASGLLDDSFSYHAPGDTEAGLLGSWMSWLNAGGVPLLVLAVILLSVFAVTGFFIQGVASTVLLGPLPLPLAMTGAVAAAIPATRSLSLAVAKVIPRDETNALEQADFLGLTGVVTIGPLDQGKPGTVRVKDRHDNIHFLRAQAASDHTIDTGAQVLIVDGADGLFQAIPAPPDLKNS</sequence>
<evidence type="ECO:0000313" key="5">
    <source>
        <dbReference type="Proteomes" id="UP000317023"/>
    </source>
</evidence>
<proteinExistence type="predicted"/>
<dbReference type="Gene3D" id="2.40.50.140">
    <property type="entry name" value="Nucleic acid-binding proteins"/>
    <property type="match status" value="1"/>
</dbReference>
<feature type="domain" description="Inner membrane protein YqiJ N-terminal" evidence="3">
    <location>
        <begin position="10"/>
        <end position="119"/>
    </location>
</feature>
<comment type="caution">
    <text evidence="4">The sequence shown here is derived from an EMBL/GenBank/DDBJ whole genome shotgun (WGS) entry which is preliminary data.</text>
</comment>
<dbReference type="AlphaFoldDB" id="A0A546XU79"/>
<dbReference type="RefSeq" id="WP_142858485.1">
    <property type="nucleotide sequence ID" value="NZ_SGOE01000006.1"/>
</dbReference>
<dbReference type="Pfam" id="PF21001">
    <property type="entry name" value="YqiJ_N"/>
    <property type="match status" value="1"/>
</dbReference>
<feature type="transmembrane region" description="Helical" evidence="1">
    <location>
        <begin position="60"/>
        <end position="89"/>
    </location>
</feature>